<dbReference type="Proteomes" id="UP001295469">
    <property type="component" value="Chromosome A01"/>
</dbReference>
<reference evidence="1" key="1">
    <citation type="submission" date="2021-01" db="EMBL/GenBank/DDBJ databases">
        <authorList>
            <consortium name="Genoscope - CEA"/>
            <person name="William W."/>
        </authorList>
    </citation>
    <scope>NUCLEOTIDE SEQUENCE</scope>
</reference>
<protein>
    <submittedName>
        <fullName evidence="1">(rape) hypothetical protein</fullName>
    </submittedName>
</protein>
<proteinExistence type="predicted"/>
<dbReference type="EMBL" id="HG994355">
    <property type="protein sequence ID" value="CAF2154547.1"/>
    <property type="molecule type" value="Genomic_DNA"/>
</dbReference>
<gene>
    <name evidence="1" type="ORF">DARMORV10_A01P37200.1</name>
</gene>
<evidence type="ECO:0000313" key="1">
    <source>
        <dbReference type="EMBL" id="CAF2154547.1"/>
    </source>
</evidence>
<organism evidence="1">
    <name type="scientific">Brassica napus</name>
    <name type="common">Rape</name>
    <dbReference type="NCBI Taxonomy" id="3708"/>
    <lineage>
        <taxon>Eukaryota</taxon>
        <taxon>Viridiplantae</taxon>
        <taxon>Streptophyta</taxon>
        <taxon>Embryophyta</taxon>
        <taxon>Tracheophyta</taxon>
        <taxon>Spermatophyta</taxon>
        <taxon>Magnoliopsida</taxon>
        <taxon>eudicotyledons</taxon>
        <taxon>Gunneridae</taxon>
        <taxon>Pentapetalae</taxon>
        <taxon>rosids</taxon>
        <taxon>malvids</taxon>
        <taxon>Brassicales</taxon>
        <taxon>Brassicaceae</taxon>
        <taxon>Brassiceae</taxon>
        <taxon>Brassica</taxon>
    </lineage>
</organism>
<dbReference type="AlphaFoldDB" id="A0A816Y543"/>
<accession>A0A816Y543</accession>
<name>A0A816Y543_BRANA</name>
<sequence>MPILYEFLIQLNFKAVFLDCREHVNKQGRKVGTVDELIQFEVLDLGYYKMKSGKEENLLLHLWKGVKSPCSFTQREMGYLTDTIQNGGTEVMSIDLMFHLMKDTNKGEFTNRNKPITQLHKKRCCSNATVTTVGNALRYDHMIDPAQ</sequence>